<evidence type="ECO:0000259" key="4">
    <source>
        <dbReference type="PROSITE" id="PS01124"/>
    </source>
</evidence>
<dbReference type="InterPro" id="IPR018060">
    <property type="entry name" value="HTH_AraC"/>
</dbReference>
<dbReference type="InterPro" id="IPR018062">
    <property type="entry name" value="HTH_AraC-typ_CS"/>
</dbReference>
<evidence type="ECO:0000313" key="6">
    <source>
        <dbReference type="Proteomes" id="UP000823612"/>
    </source>
</evidence>
<dbReference type="SMART" id="SM00342">
    <property type="entry name" value="HTH_ARAC"/>
    <property type="match status" value="1"/>
</dbReference>
<dbReference type="GO" id="GO:0043565">
    <property type="term" value="F:sequence-specific DNA binding"/>
    <property type="evidence" value="ECO:0007669"/>
    <property type="project" value="InterPro"/>
</dbReference>
<dbReference type="EMBL" id="JADIMZ010000020">
    <property type="protein sequence ID" value="MBO8431946.1"/>
    <property type="molecule type" value="Genomic_DNA"/>
</dbReference>
<comment type="caution">
    <text evidence="5">The sequence shown here is derived from an EMBL/GenBank/DDBJ whole genome shotgun (WGS) entry which is preliminary data.</text>
</comment>
<dbReference type="PANTHER" id="PTHR43280">
    <property type="entry name" value="ARAC-FAMILY TRANSCRIPTIONAL REGULATOR"/>
    <property type="match status" value="1"/>
</dbReference>
<name>A0A9D9H0L7_9BACT</name>
<reference evidence="5" key="1">
    <citation type="submission" date="2020-10" db="EMBL/GenBank/DDBJ databases">
        <authorList>
            <person name="Gilroy R."/>
        </authorList>
    </citation>
    <scope>NUCLEOTIDE SEQUENCE</scope>
    <source>
        <strain evidence="5">2889</strain>
    </source>
</reference>
<evidence type="ECO:0000256" key="3">
    <source>
        <dbReference type="ARBA" id="ARBA00023163"/>
    </source>
</evidence>
<dbReference type="InterPro" id="IPR009057">
    <property type="entry name" value="Homeodomain-like_sf"/>
</dbReference>
<dbReference type="GO" id="GO:0003700">
    <property type="term" value="F:DNA-binding transcription factor activity"/>
    <property type="evidence" value="ECO:0007669"/>
    <property type="project" value="InterPro"/>
</dbReference>
<feature type="domain" description="HTH araC/xylS-type" evidence="4">
    <location>
        <begin position="215"/>
        <end position="313"/>
    </location>
</feature>
<keyword evidence="2" id="KW-0238">DNA-binding</keyword>
<gene>
    <name evidence="5" type="ORF">IAB08_01455</name>
</gene>
<dbReference type="PANTHER" id="PTHR43280:SF32">
    <property type="entry name" value="TRANSCRIPTIONAL REGULATORY PROTEIN"/>
    <property type="match status" value="1"/>
</dbReference>
<keyword evidence="1" id="KW-0805">Transcription regulation</keyword>
<sequence>MSKTRKSNNALKPKLVSFFDIQSTSNVYTLGNLMLVADNIDGSDDKESYFKVNPLENTIALPSYMSILCKQGNMHIRLNGKDYDFHPNDFMVIMPGSTGLCLEMSPDFKLAVVMFSPEFHFEKFYANYSYESIQMWKYLSMEEKLTLKPEQMDECLSVYRMMKRKLMEQDFKLKNDVVLSYLNILFCNFYQYFSLAGLSEIIQSGNKKDVYNYFFRFMTLVRENCRKERGIAFYADMLCLTSKYLSQVIYKCSGGFASEWIRKMVILEAKSLLDNKNFSVQQISDMMNFPNPSFFGKYFKAATGMTPRKYRMQ</sequence>
<organism evidence="5 6">
    <name type="scientific">Candidatus Pullibacteroides excrementavium</name>
    <dbReference type="NCBI Taxonomy" id="2840905"/>
    <lineage>
        <taxon>Bacteria</taxon>
        <taxon>Pseudomonadati</taxon>
        <taxon>Bacteroidota</taxon>
        <taxon>Bacteroidia</taxon>
        <taxon>Bacteroidales</taxon>
        <taxon>Candidatus Pullibacteroides</taxon>
    </lineage>
</organism>
<dbReference type="InterPro" id="IPR037923">
    <property type="entry name" value="HTH-like"/>
</dbReference>
<evidence type="ECO:0000313" key="5">
    <source>
        <dbReference type="EMBL" id="MBO8431946.1"/>
    </source>
</evidence>
<dbReference type="Pfam" id="PF12833">
    <property type="entry name" value="HTH_18"/>
    <property type="match status" value="1"/>
</dbReference>
<reference evidence="5" key="2">
    <citation type="journal article" date="2021" name="PeerJ">
        <title>Extensive microbial diversity within the chicken gut microbiome revealed by metagenomics and culture.</title>
        <authorList>
            <person name="Gilroy R."/>
            <person name="Ravi A."/>
            <person name="Getino M."/>
            <person name="Pursley I."/>
            <person name="Horton D.L."/>
            <person name="Alikhan N.F."/>
            <person name="Baker D."/>
            <person name="Gharbi K."/>
            <person name="Hall N."/>
            <person name="Watson M."/>
            <person name="Adriaenssens E.M."/>
            <person name="Foster-Nyarko E."/>
            <person name="Jarju S."/>
            <person name="Secka A."/>
            <person name="Antonio M."/>
            <person name="Oren A."/>
            <person name="Chaudhuri R.R."/>
            <person name="La Ragione R."/>
            <person name="Hildebrand F."/>
            <person name="Pallen M.J."/>
        </authorList>
    </citation>
    <scope>NUCLEOTIDE SEQUENCE</scope>
    <source>
        <strain evidence="5">2889</strain>
    </source>
</reference>
<proteinExistence type="predicted"/>
<keyword evidence="3" id="KW-0804">Transcription</keyword>
<dbReference type="AlphaFoldDB" id="A0A9D9H0L7"/>
<accession>A0A9D9H0L7</accession>
<dbReference type="Gene3D" id="1.10.10.60">
    <property type="entry name" value="Homeodomain-like"/>
    <property type="match status" value="1"/>
</dbReference>
<dbReference type="SUPFAM" id="SSF46689">
    <property type="entry name" value="Homeodomain-like"/>
    <property type="match status" value="1"/>
</dbReference>
<evidence type="ECO:0000256" key="1">
    <source>
        <dbReference type="ARBA" id="ARBA00023015"/>
    </source>
</evidence>
<dbReference type="SUPFAM" id="SSF51215">
    <property type="entry name" value="Regulatory protein AraC"/>
    <property type="match status" value="1"/>
</dbReference>
<protein>
    <submittedName>
        <fullName evidence="5">AraC family transcriptional regulator</fullName>
    </submittedName>
</protein>
<dbReference type="PROSITE" id="PS00041">
    <property type="entry name" value="HTH_ARAC_FAMILY_1"/>
    <property type="match status" value="1"/>
</dbReference>
<dbReference type="PROSITE" id="PS01124">
    <property type="entry name" value="HTH_ARAC_FAMILY_2"/>
    <property type="match status" value="1"/>
</dbReference>
<dbReference type="Proteomes" id="UP000823612">
    <property type="component" value="Unassembled WGS sequence"/>
</dbReference>
<evidence type="ECO:0000256" key="2">
    <source>
        <dbReference type="ARBA" id="ARBA00023125"/>
    </source>
</evidence>